<dbReference type="EMBL" id="JACXJA010000001">
    <property type="protein sequence ID" value="MBD2860565.1"/>
    <property type="molecule type" value="Genomic_DNA"/>
</dbReference>
<feature type="region of interest" description="Disordered" evidence="1">
    <location>
        <begin position="229"/>
        <end position="249"/>
    </location>
</feature>
<evidence type="ECO:0000256" key="1">
    <source>
        <dbReference type="SAM" id="MobiDB-lite"/>
    </source>
</evidence>
<evidence type="ECO:0000313" key="2">
    <source>
        <dbReference type="EMBL" id="MBD2860565.1"/>
    </source>
</evidence>
<organism evidence="2 3">
    <name type="scientific">Paenibacillus oceani</name>
    <dbReference type="NCBI Taxonomy" id="2772510"/>
    <lineage>
        <taxon>Bacteria</taxon>
        <taxon>Bacillati</taxon>
        <taxon>Bacillota</taxon>
        <taxon>Bacilli</taxon>
        <taxon>Bacillales</taxon>
        <taxon>Paenibacillaceae</taxon>
        <taxon>Paenibacillus</taxon>
    </lineage>
</organism>
<reference evidence="2" key="1">
    <citation type="submission" date="2020-09" db="EMBL/GenBank/DDBJ databases">
        <title>A novel bacterium of genus Paenibacillus, isolated from South China Sea.</title>
        <authorList>
            <person name="Huang H."/>
            <person name="Mo K."/>
            <person name="Hu Y."/>
        </authorList>
    </citation>
    <scope>NUCLEOTIDE SEQUENCE</scope>
    <source>
        <strain evidence="2">IB182363</strain>
    </source>
</reference>
<accession>A0A927C3C9</accession>
<name>A0A927C3C9_9BACL</name>
<sequence length="249" mass="26671">MWKRWGLPVLLAGMIGITGCGFAMKEGKRELELPAQSIETLQVDTASGDFTIKGDDQADSIRAVATIRSAQGAEDKAVVFTLEKDGKTAKLVSRFKSEFGFNNRSMDITVTVPSKLNVTVDDESGDLHISDIQGDVSIIDQSGDMVVKGVQGKIEIKDQSGDIEITGSSGDVKIDDQSGDMKIRNHTGDVTIEDESGEIELRDINGSVVIDDESGDIVIRGVEKDVTIRSDGSGGVEVSDVKGSYTNKK</sequence>
<evidence type="ECO:0000313" key="3">
    <source>
        <dbReference type="Proteomes" id="UP000639396"/>
    </source>
</evidence>
<dbReference type="RefSeq" id="WP_190923799.1">
    <property type="nucleotide sequence ID" value="NZ_JACXJA010000001.1"/>
</dbReference>
<comment type="caution">
    <text evidence="2">The sequence shown here is derived from an EMBL/GenBank/DDBJ whole genome shotgun (WGS) entry which is preliminary data.</text>
</comment>
<gene>
    <name evidence="2" type="ORF">IDH45_01005</name>
</gene>
<keyword evidence="3" id="KW-1185">Reference proteome</keyword>
<dbReference type="PROSITE" id="PS51257">
    <property type="entry name" value="PROKAR_LIPOPROTEIN"/>
    <property type="match status" value="1"/>
</dbReference>
<protein>
    <submittedName>
        <fullName evidence="2">DUF4097 family beta strand repeat protein</fullName>
    </submittedName>
</protein>
<dbReference type="AlphaFoldDB" id="A0A927C3C9"/>
<proteinExistence type="predicted"/>
<dbReference type="Proteomes" id="UP000639396">
    <property type="component" value="Unassembled WGS sequence"/>
</dbReference>